<dbReference type="InterPro" id="IPR001829">
    <property type="entry name" value="Pili_assmbl_chaperone_bac"/>
</dbReference>
<gene>
    <name evidence="9" type="ORF">SAMN05444352_113132</name>
</gene>
<dbReference type="GO" id="GO:0030288">
    <property type="term" value="C:outer membrane-bounded periplasmic space"/>
    <property type="evidence" value="ECO:0007669"/>
    <property type="project" value="InterPro"/>
</dbReference>
<dbReference type="Pfam" id="PF02753">
    <property type="entry name" value="PapD_C"/>
    <property type="match status" value="1"/>
</dbReference>
<dbReference type="SUPFAM" id="SSF49584">
    <property type="entry name" value="Periplasmic chaperone C-domain"/>
    <property type="match status" value="1"/>
</dbReference>
<sequence>MFALPRPSRRSHAAVLLLLSTWLPASQAALSLASTRVVFDSDKRSVSVLVNNPSDSTFAVQTWVNTEADDTTSAVPLIASPPLFRIDPGKEQRVQINALPGDLPSDRESLFFFNVQEIPQSRGEQRNVLNIALRTRIKLFYRPTQLGNDPMGRLHELRWSVERADDKTYLVVDNPTPFHFSFSRLELRSGERLSQPGGAPMATPLSRQRFAVESAHVGSDAQVTFAAINDYGGYSDPLSMPVHLAH</sequence>
<dbReference type="STRING" id="1215104.GCA_000730585_03736"/>
<keyword evidence="5" id="KW-0143">Chaperone</keyword>
<evidence type="ECO:0000313" key="9">
    <source>
        <dbReference type="EMBL" id="SNS71858.1"/>
    </source>
</evidence>
<feature type="signal peptide" evidence="6">
    <location>
        <begin position="1"/>
        <end position="28"/>
    </location>
</feature>
<evidence type="ECO:0000256" key="3">
    <source>
        <dbReference type="ARBA" id="ARBA00022729"/>
    </source>
</evidence>
<evidence type="ECO:0000259" key="7">
    <source>
        <dbReference type="Pfam" id="PF00345"/>
    </source>
</evidence>
<dbReference type="Proteomes" id="UP000198407">
    <property type="component" value="Unassembled WGS sequence"/>
</dbReference>
<evidence type="ECO:0000256" key="5">
    <source>
        <dbReference type="ARBA" id="ARBA00023186"/>
    </source>
</evidence>
<evidence type="ECO:0000259" key="8">
    <source>
        <dbReference type="Pfam" id="PF02753"/>
    </source>
</evidence>
<evidence type="ECO:0000256" key="6">
    <source>
        <dbReference type="SAM" id="SignalP"/>
    </source>
</evidence>
<dbReference type="GO" id="GO:0071555">
    <property type="term" value="P:cell wall organization"/>
    <property type="evidence" value="ECO:0007669"/>
    <property type="project" value="InterPro"/>
</dbReference>
<organism evidence="9 10">
    <name type="scientific">Pseudomonas japonica</name>
    <dbReference type="NCBI Taxonomy" id="256466"/>
    <lineage>
        <taxon>Bacteria</taxon>
        <taxon>Pseudomonadati</taxon>
        <taxon>Pseudomonadota</taxon>
        <taxon>Gammaproteobacteria</taxon>
        <taxon>Pseudomonadales</taxon>
        <taxon>Pseudomonadaceae</taxon>
        <taxon>Pseudomonas</taxon>
    </lineage>
</organism>
<name>A0A239GSU2_9PSED</name>
<protein>
    <submittedName>
        <fullName evidence="9">P pilus assembly protein, chaperone PapD</fullName>
    </submittedName>
</protein>
<dbReference type="InterPro" id="IPR013783">
    <property type="entry name" value="Ig-like_fold"/>
</dbReference>
<dbReference type="EMBL" id="FZOL01000013">
    <property type="protein sequence ID" value="SNS71858.1"/>
    <property type="molecule type" value="Genomic_DNA"/>
</dbReference>
<dbReference type="RefSeq" id="WP_042123414.1">
    <property type="nucleotide sequence ID" value="NZ_FZOL01000013.1"/>
</dbReference>
<feature type="domain" description="Pili assembly chaperone N-terminal" evidence="7">
    <location>
        <begin position="30"/>
        <end position="146"/>
    </location>
</feature>
<comment type="subcellular location">
    <subcellularLocation>
        <location evidence="1">Periplasm</location>
    </subcellularLocation>
</comment>
<dbReference type="InterPro" id="IPR016147">
    <property type="entry name" value="Pili_assmbl_chaperone_N"/>
</dbReference>
<dbReference type="Gene3D" id="2.60.40.10">
    <property type="entry name" value="Immunoglobulins"/>
    <property type="match status" value="2"/>
</dbReference>
<dbReference type="InterPro" id="IPR016148">
    <property type="entry name" value="Pili_assmbl_chaperone_C"/>
</dbReference>
<dbReference type="SUPFAM" id="SSF49354">
    <property type="entry name" value="PapD-like"/>
    <property type="match status" value="1"/>
</dbReference>
<accession>A0A239GSU2</accession>
<proteinExistence type="inferred from homology"/>
<keyword evidence="3 6" id="KW-0732">Signal</keyword>
<dbReference type="InterPro" id="IPR050643">
    <property type="entry name" value="Periplasmic_pilus_chap"/>
</dbReference>
<dbReference type="InterPro" id="IPR036316">
    <property type="entry name" value="Pili_assmbl_chap_C_dom_sf"/>
</dbReference>
<reference evidence="10" key="1">
    <citation type="submission" date="2017-06" db="EMBL/GenBank/DDBJ databases">
        <authorList>
            <person name="Varghese N."/>
            <person name="Submissions S."/>
        </authorList>
    </citation>
    <scope>NUCLEOTIDE SEQUENCE [LARGE SCALE GENOMIC DNA]</scope>
    <source>
        <strain evidence="10">DSM 22348</strain>
    </source>
</reference>
<feature type="domain" description="Pili assembly chaperone C-terminal" evidence="8">
    <location>
        <begin position="172"/>
        <end position="235"/>
    </location>
</feature>
<evidence type="ECO:0000256" key="4">
    <source>
        <dbReference type="ARBA" id="ARBA00022764"/>
    </source>
</evidence>
<keyword evidence="4" id="KW-0574">Periplasm</keyword>
<evidence type="ECO:0000256" key="1">
    <source>
        <dbReference type="ARBA" id="ARBA00004418"/>
    </source>
</evidence>
<dbReference type="PRINTS" id="PR00969">
    <property type="entry name" value="CHAPERONPILI"/>
</dbReference>
<dbReference type="OrthoDB" id="9131059at2"/>
<comment type="similarity">
    <text evidence="2">Belongs to the periplasmic pilus chaperone family.</text>
</comment>
<dbReference type="PANTHER" id="PTHR30251">
    <property type="entry name" value="PILUS ASSEMBLY CHAPERONE"/>
    <property type="match status" value="1"/>
</dbReference>
<evidence type="ECO:0000313" key="10">
    <source>
        <dbReference type="Proteomes" id="UP000198407"/>
    </source>
</evidence>
<dbReference type="InterPro" id="IPR008962">
    <property type="entry name" value="PapD-like_sf"/>
</dbReference>
<dbReference type="Pfam" id="PF00345">
    <property type="entry name" value="PapD_N"/>
    <property type="match status" value="1"/>
</dbReference>
<dbReference type="PANTHER" id="PTHR30251:SF2">
    <property type="entry name" value="FIMBRIAL CHAPERONE YADV-RELATED"/>
    <property type="match status" value="1"/>
</dbReference>
<dbReference type="AlphaFoldDB" id="A0A239GSU2"/>
<keyword evidence="10" id="KW-1185">Reference proteome</keyword>
<feature type="chain" id="PRO_5011251973" evidence="6">
    <location>
        <begin position="29"/>
        <end position="246"/>
    </location>
</feature>
<evidence type="ECO:0000256" key="2">
    <source>
        <dbReference type="ARBA" id="ARBA00007399"/>
    </source>
</evidence>